<dbReference type="AlphaFoldDB" id="A0A222FL91"/>
<reference evidence="2 3" key="1">
    <citation type="submission" date="2017-07" db="EMBL/GenBank/DDBJ databases">
        <title>Annotated genome sequence of Bacterioplanes sanyensis isolated from Red Sea.</title>
        <authorList>
            <person name="Rehman Z.U."/>
        </authorList>
    </citation>
    <scope>NUCLEOTIDE SEQUENCE [LARGE SCALE GENOMIC DNA]</scope>
    <source>
        <strain evidence="2 3">NV9</strain>
    </source>
</reference>
<feature type="coiled-coil region" evidence="1">
    <location>
        <begin position="60"/>
        <end position="122"/>
    </location>
</feature>
<evidence type="ECO:0000313" key="2">
    <source>
        <dbReference type="EMBL" id="ASP39141.1"/>
    </source>
</evidence>
<evidence type="ECO:0000313" key="3">
    <source>
        <dbReference type="Proteomes" id="UP000202440"/>
    </source>
</evidence>
<protein>
    <submittedName>
        <fullName evidence="2">Uncharacterized protein</fullName>
    </submittedName>
</protein>
<sequence length="189" mass="21493">MAMVMSTPIFACEWLVTEADFQPREFDGELWFVMPADRYQQLQSLCSDISGLLQRNQQTITELRQRTQQQQALLDDFQQQLQRYQQVVANAERINARYQNLSEAYQSQLQQQQTLLQRYQQTAQAFDELAGDYRELAAKPFSRYRLGMALGAGSDGLAGAVQAGIGPWSLMLHSMDGRSSALVGAELRF</sequence>
<dbReference type="Proteomes" id="UP000202440">
    <property type="component" value="Chromosome"/>
</dbReference>
<organism evidence="2 3">
    <name type="scientific">Bacterioplanes sanyensis</name>
    <dbReference type="NCBI Taxonomy" id="1249553"/>
    <lineage>
        <taxon>Bacteria</taxon>
        <taxon>Pseudomonadati</taxon>
        <taxon>Pseudomonadota</taxon>
        <taxon>Gammaproteobacteria</taxon>
        <taxon>Oceanospirillales</taxon>
        <taxon>Oceanospirillaceae</taxon>
        <taxon>Bacterioplanes</taxon>
    </lineage>
</organism>
<keyword evidence="3" id="KW-1185">Reference proteome</keyword>
<evidence type="ECO:0000256" key="1">
    <source>
        <dbReference type="SAM" id="Coils"/>
    </source>
</evidence>
<proteinExistence type="predicted"/>
<dbReference type="EMBL" id="CP022530">
    <property type="protein sequence ID" value="ASP39141.1"/>
    <property type="molecule type" value="Genomic_DNA"/>
</dbReference>
<gene>
    <name evidence="2" type="ORF">CHH28_10815</name>
</gene>
<dbReference type="KEGG" id="bsan:CHH28_10815"/>
<name>A0A222FL91_9GAMM</name>
<dbReference type="Gene3D" id="1.20.140.50">
    <property type="entry name" value="alix/aip1 like domains"/>
    <property type="match status" value="1"/>
</dbReference>
<accession>A0A222FL91</accession>
<keyword evidence="1" id="KW-0175">Coiled coil</keyword>